<dbReference type="EMBL" id="HBGH01018371">
    <property type="protein sequence ID" value="CAD9238111.1"/>
    <property type="molecule type" value="Transcribed_RNA"/>
</dbReference>
<sequence length="167" mass="19180">MRAPMRLTRYRALALLLLRKNEENLDGKKIPQRGGEIPEQGGYARRGLNLNRIVIFLRDLFNRNGKEDETCDYQVLTHTIGILRSTNMMSIEGSIKMTLSSALANRERIFLSWNLIGCFGPKNLDQLKYPESTKTKTIAKVSRSSRWVAISIQFLHPRVHRADFCTT</sequence>
<dbReference type="AlphaFoldDB" id="A0A7S1TIY6"/>
<reference evidence="1" key="1">
    <citation type="submission" date="2021-01" db="EMBL/GenBank/DDBJ databases">
        <authorList>
            <person name="Corre E."/>
            <person name="Pelletier E."/>
            <person name="Niang G."/>
            <person name="Scheremetjew M."/>
            <person name="Finn R."/>
            <person name="Kale V."/>
            <person name="Holt S."/>
            <person name="Cochrane G."/>
            <person name="Meng A."/>
            <person name="Brown T."/>
            <person name="Cohen L."/>
        </authorList>
    </citation>
    <scope>NUCLEOTIDE SEQUENCE</scope>
    <source>
        <strain evidence="1">SAG 36.94</strain>
    </source>
</reference>
<protein>
    <submittedName>
        <fullName evidence="1">Uncharacterized protein</fullName>
    </submittedName>
</protein>
<accession>A0A7S1TIY6</accession>
<gene>
    <name evidence="1" type="ORF">CCAE0312_LOCUS10213</name>
</gene>
<name>A0A7S1TIY6_9RHOD</name>
<organism evidence="1">
    <name type="scientific">Compsopogon caeruleus</name>
    <dbReference type="NCBI Taxonomy" id="31354"/>
    <lineage>
        <taxon>Eukaryota</taxon>
        <taxon>Rhodophyta</taxon>
        <taxon>Compsopogonophyceae</taxon>
        <taxon>Compsopogonales</taxon>
        <taxon>Compsopogonaceae</taxon>
        <taxon>Compsopogon</taxon>
    </lineage>
</organism>
<evidence type="ECO:0000313" key="1">
    <source>
        <dbReference type="EMBL" id="CAD9238111.1"/>
    </source>
</evidence>
<proteinExistence type="predicted"/>